<evidence type="ECO:0000313" key="1">
    <source>
        <dbReference type="EMBL" id="KRN75415.1"/>
    </source>
</evidence>
<dbReference type="Proteomes" id="UP000051655">
    <property type="component" value="Unassembled WGS sequence"/>
</dbReference>
<protein>
    <submittedName>
        <fullName evidence="1">Uncharacterized protein</fullName>
    </submittedName>
</protein>
<gene>
    <name evidence="1" type="ORF">IV73_GL000580</name>
</gene>
<keyword evidence="2" id="KW-1185">Reference proteome</keyword>
<accession>A0A0R2JLZ0</accession>
<dbReference type="EMBL" id="JQBP01000002">
    <property type="protein sequence ID" value="KRN75415.1"/>
    <property type="molecule type" value="Genomic_DNA"/>
</dbReference>
<evidence type="ECO:0000313" key="2">
    <source>
        <dbReference type="Proteomes" id="UP000051655"/>
    </source>
</evidence>
<comment type="caution">
    <text evidence="1">The sequence shown here is derived from an EMBL/GenBank/DDBJ whole genome shotgun (WGS) entry which is preliminary data.</text>
</comment>
<dbReference type="PATRIC" id="fig|1616.3.peg.596"/>
<reference evidence="1 2" key="1">
    <citation type="journal article" date="2015" name="Genome Announc.">
        <title>Expanding the biotechnology potential of lactobacilli through comparative genomics of 213 strains and associated genera.</title>
        <authorList>
            <person name="Sun Z."/>
            <person name="Harris H.M."/>
            <person name="McCann A."/>
            <person name="Guo C."/>
            <person name="Argimon S."/>
            <person name="Zhang W."/>
            <person name="Yang X."/>
            <person name="Jeffery I.B."/>
            <person name="Cooney J.C."/>
            <person name="Kagawa T.F."/>
            <person name="Liu W."/>
            <person name="Song Y."/>
            <person name="Salvetti E."/>
            <person name="Wrobel A."/>
            <person name="Rasinkangas P."/>
            <person name="Parkhill J."/>
            <person name="Rea M.C."/>
            <person name="O'Sullivan O."/>
            <person name="Ritari J."/>
            <person name="Douillard F.P."/>
            <person name="Paul Ross R."/>
            <person name="Yang R."/>
            <person name="Briner A.E."/>
            <person name="Felis G.E."/>
            <person name="de Vos W.M."/>
            <person name="Barrangou R."/>
            <person name="Klaenhammer T.R."/>
            <person name="Caufield P.W."/>
            <person name="Cui Y."/>
            <person name="Zhang H."/>
            <person name="O'Toole P.W."/>
        </authorList>
    </citation>
    <scope>NUCLEOTIDE SEQUENCE [LARGE SCALE GENOMIC DNA]</scope>
    <source>
        <strain evidence="1 2">DSM 20593</strain>
    </source>
</reference>
<organism evidence="1 2">
    <name type="scientific">Weissella kandleri</name>
    <dbReference type="NCBI Taxonomy" id="1616"/>
    <lineage>
        <taxon>Bacteria</taxon>
        <taxon>Bacillati</taxon>
        <taxon>Bacillota</taxon>
        <taxon>Bacilli</taxon>
        <taxon>Lactobacillales</taxon>
        <taxon>Lactobacillaceae</taxon>
        <taxon>Weissella</taxon>
    </lineage>
</organism>
<proteinExistence type="predicted"/>
<dbReference type="AlphaFoldDB" id="A0A0R2JLZ0"/>
<name>A0A0R2JLZ0_9LACO</name>
<sequence length="63" mass="6919">MRLYKSLTISLVSLILLSVVISSYVGVASAVDSDSNNAVLNYNFNTSDYNYAIGVLYGDYGWQ</sequence>
<dbReference type="RefSeq" id="WP_057754501.1">
    <property type="nucleotide sequence ID" value="NZ_JQBP01000002.1"/>
</dbReference>